<reference evidence="2 3" key="1">
    <citation type="submission" date="2015-11" db="EMBL/GenBank/DDBJ databases">
        <title>Complete genome sequencing of a biphenyl-degrading bacterium, Pseudomonas putida KF715 (=NBRC110667).</title>
        <authorList>
            <person name="Suenaga H."/>
            <person name="Fujihara N."/>
            <person name="Watanabe T."/>
            <person name="Hirose J."/>
            <person name="Kimura N."/>
            <person name="Yamazoe A."/>
            <person name="Hosoyama A."/>
            <person name="Shimodaira J."/>
            <person name="Furukawa K."/>
        </authorList>
    </citation>
    <scope>NUCLEOTIDE SEQUENCE [LARGE SCALE GENOMIC DNA]</scope>
    <source>
        <strain evidence="2 3">KF715</strain>
        <plasmid evidence="3">Plasmid pkf715c dna</plasmid>
    </source>
</reference>
<name>A0A1L7NPU7_PSEPU</name>
<protein>
    <submittedName>
        <fullName evidence="2">Uncharacterized protein</fullName>
    </submittedName>
</protein>
<dbReference type="Pfam" id="PF21825">
    <property type="entry name" value="crAss001_48"/>
    <property type="match status" value="1"/>
</dbReference>
<evidence type="ECO:0000313" key="2">
    <source>
        <dbReference type="EMBL" id="BAW27452.1"/>
    </source>
</evidence>
<geneLocation type="plasmid" evidence="3">
    <name>pkf715c dna</name>
</geneLocation>
<evidence type="ECO:0000256" key="1">
    <source>
        <dbReference type="SAM" id="MobiDB-lite"/>
    </source>
</evidence>
<dbReference type="RefSeq" id="WP_096427185.1">
    <property type="nucleotide sequence ID" value="NZ_AP015032.1"/>
</dbReference>
<accession>A0A1L7NPU7</accession>
<dbReference type="AlphaFoldDB" id="A0A1L7NPU7"/>
<dbReference type="EMBL" id="AP015032">
    <property type="protein sequence ID" value="BAW27452.1"/>
    <property type="molecule type" value="Genomic_DNA"/>
</dbReference>
<evidence type="ECO:0000313" key="3">
    <source>
        <dbReference type="Proteomes" id="UP000218731"/>
    </source>
</evidence>
<keyword evidence="2" id="KW-0614">Plasmid</keyword>
<organism evidence="2 3">
    <name type="scientific">Pseudomonas putida</name>
    <name type="common">Arthrobacter siderocapsulatus</name>
    <dbReference type="NCBI Taxonomy" id="303"/>
    <lineage>
        <taxon>Bacteria</taxon>
        <taxon>Pseudomonadati</taxon>
        <taxon>Pseudomonadota</taxon>
        <taxon>Gammaproteobacteria</taxon>
        <taxon>Pseudomonadales</taxon>
        <taxon>Pseudomonadaceae</taxon>
        <taxon>Pseudomonas</taxon>
    </lineage>
</organism>
<feature type="region of interest" description="Disordered" evidence="1">
    <location>
        <begin position="112"/>
        <end position="132"/>
    </location>
</feature>
<dbReference type="InterPro" id="IPR054052">
    <property type="entry name" value="Y16Q-like"/>
</dbReference>
<dbReference type="Proteomes" id="UP000218731">
    <property type="component" value="Plasmid pKF715C"/>
</dbReference>
<gene>
    <name evidence="2" type="ORF">KF715C_pC190</name>
</gene>
<sequence length="132" mass="14419">MTQEYVTTQIVTAWASEQDGEPGYSIKDEAGNITWRDKASFEASYIAMGHTGHLAPHERRVVAEKAQNDDRVTKLTAFVGTERFRGLNSLDRQRLEIQLSGMSLVGNVLSDRVDDFPPAPSAEPAPAAESAA</sequence>
<proteinExistence type="predicted"/>